<dbReference type="AlphaFoldDB" id="A0A1B1URZ5"/>
<dbReference type="OrthoDB" id="9785847at2"/>
<dbReference type="GO" id="GO:0016787">
    <property type="term" value="F:hydrolase activity"/>
    <property type="evidence" value="ECO:0007669"/>
    <property type="project" value="UniProtKB-KW"/>
</dbReference>
<gene>
    <name evidence="2" type="ORF">LMTR13_14365</name>
</gene>
<dbReference type="Pfam" id="PF00561">
    <property type="entry name" value="Abhydrolase_1"/>
    <property type="match status" value="1"/>
</dbReference>
<dbReference type="Gene3D" id="3.40.50.1820">
    <property type="entry name" value="alpha/beta hydrolase"/>
    <property type="match status" value="1"/>
</dbReference>
<dbReference type="InterPro" id="IPR000073">
    <property type="entry name" value="AB_hydrolase_1"/>
</dbReference>
<reference evidence="2 3" key="1">
    <citation type="submission" date="2016-07" db="EMBL/GenBank/DDBJ databases">
        <title>Complete genome sequence of Bradyrhizobium icense LMTR 13T, a potential inoculant strain isolated from lima bean (Phaseolus lunatus) in Peru.</title>
        <authorList>
            <person name="Ormeno-Orrillo E."/>
            <person name="Duran D."/>
            <person name="Rogel M.A."/>
            <person name="Rey L."/>
            <person name="Imperial J."/>
            <person name="Ruiz-Argueso T."/>
            <person name="Martinez-Romero E."/>
        </authorList>
    </citation>
    <scope>NUCLEOTIDE SEQUENCE [LARGE SCALE GENOMIC DNA]</scope>
    <source>
        <strain evidence="2 3">LMTR 13</strain>
    </source>
</reference>
<dbReference type="STRING" id="1274631.LMTR13_14365"/>
<feature type="domain" description="AB hydrolase-1" evidence="1">
    <location>
        <begin position="23"/>
        <end position="269"/>
    </location>
</feature>
<evidence type="ECO:0000313" key="3">
    <source>
        <dbReference type="Proteomes" id="UP000092839"/>
    </source>
</evidence>
<dbReference type="InterPro" id="IPR050266">
    <property type="entry name" value="AB_hydrolase_sf"/>
</dbReference>
<evidence type="ECO:0000313" key="2">
    <source>
        <dbReference type="EMBL" id="ANW05559.1"/>
    </source>
</evidence>
<dbReference type="KEGG" id="bic:LMTR13_14365"/>
<name>A0A1B1URZ5_9BRAD</name>
<dbReference type="RefSeq" id="WP_065732683.1">
    <property type="nucleotide sequence ID" value="NZ_CP016428.1"/>
</dbReference>
<accession>A0A1B1URZ5</accession>
<dbReference type="EMBL" id="CP016428">
    <property type="protein sequence ID" value="ANW05559.1"/>
    <property type="molecule type" value="Genomic_DNA"/>
</dbReference>
<proteinExistence type="predicted"/>
<protein>
    <submittedName>
        <fullName evidence="2">Alpha/beta hydrolase</fullName>
    </submittedName>
</protein>
<dbReference type="SUPFAM" id="SSF53474">
    <property type="entry name" value="alpha/beta-Hydrolases"/>
    <property type="match status" value="1"/>
</dbReference>
<dbReference type="InterPro" id="IPR029058">
    <property type="entry name" value="AB_hydrolase_fold"/>
</dbReference>
<sequence length="287" mass="31703">MPRVRAGAVSLGWREWGEGDTTVAFIHGNLASKDWIELAAPLFPIGLRVIGIDWRGCGESDRPKHAEGYANYSIHQHAQDMLAALDALDVPFCHLATHSTGGIIAARMLLSQPQRFGRVFALDPVTPLGMAFSDEQIGLFRAMMASREVTRAVMATAASSLFVPESLRPGVMPRFREGLGEIQKLFERILEQAFGVSEGIWIGTPVNLTRERESGELERRMPELHHPHLVLWGEQDGWIAKADLLAMAAAMPDCRVVQVSRIGHSMNLELPALYAGYFGAWFGGFDR</sequence>
<organism evidence="2 3">
    <name type="scientific">Bradyrhizobium icense</name>
    <dbReference type="NCBI Taxonomy" id="1274631"/>
    <lineage>
        <taxon>Bacteria</taxon>
        <taxon>Pseudomonadati</taxon>
        <taxon>Pseudomonadota</taxon>
        <taxon>Alphaproteobacteria</taxon>
        <taxon>Hyphomicrobiales</taxon>
        <taxon>Nitrobacteraceae</taxon>
        <taxon>Bradyrhizobium</taxon>
    </lineage>
</organism>
<keyword evidence="2" id="KW-0378">Hydrolase</keyword>
<keyword evidence="3" id="KW-1185">Reference proteome</keyword>
<dbReference type="PANTHER" id="PTHR43798">
    <property type="entry name" value="MONOACYLGLYCEROL LIPASE"/>
    <property type="match status" value="1"/>
</dbReference>
<evidence type="ECO:0000259" key="1">
    <source>
        <dbReference type="Pfam" id="PF00561"/>
    </source>
</evidence>
<dbReference type="Proteomes" id="UP000092839">
    <property type="component" value="Chromosome"/>
</dbReference>